<name>C7LYI0_ACIFD</name>
<feature type="binding site" evidence="4">
    <location>
        <position position="68"/>
    </location>
    <ligand>
        <name>S-adenosyl-L-methionine</name>
        <dbReference type="ChEBI" id="CHEBI:59789"/>
    </ligand>
</feature>
<comment type="pathway">
    <text evidence="4">Quinol/quinone metabolism; menaquinone biosynthesis; menaquinol from 1,4-dihydroxy-2-naphthoate: step 2/2.</text>
</comment>
<dbReference type="GO" id="GO:0032259">
    <property type="term" value="P:methylation"/>
    <property type="evidence" value="ECO:0007669"/>
    <property type="project" value="UniProtKB-KW"/>
</dbReference>
<keyword evidence="1 4" id="KW-0489">Methyltransferase</keyword>
<dbReference type="Proteomes" id="UP000000771">
    <property type="component" value="Chromosome"/>
</dbReference>
<protein>
    <recommendedName>
        <fullName evidence="4">Demethylmenaquinone methyltransferase</fullName>
        <ecNumber evidence="4">2.1.1.163</ecNumber>
    </recommendedName>
</protein>
<dbReference type="GO" id="GO:0009234">
    <property type="term" value="P:menaquinone biosynthetic process"/>
    <property type="evidence" value="ECO:0007669"/>
    <property type="project" value="UniProtKB-UniRule"/>
</dbReference>
<proteinExistence type="inferred from homology"/>
<dbReference type="HOGENOM" id="CLU_037990_0_0_11"/>
<dbReference type="PANTHER" id="PTHR43591:SF24">
    <property type="entry name" value="2-METHOXY-6-POLYPRENYL-1,4-BENZOQUINOL METHYLASE, MITOCHONDRIAL"/>
    <property type="match status" value="1"/>
</dbReference>
<feature type="binding site" evidence="4">
    <location>
        <position position="86"/>
    </location>
    <ligand>
        <name>S-adenosyl-L-methionine</name>
        <dbReference type="ChEBI" id="CHEBI:59789"/>
    </ligand>
</feature>
<organism evidence="5 6">
    <name type="scientific">Acidimicrobium ferrooxidans (strain DSM 10331 / JCM 15462 / NBRC 103882 / ICP)</name>
    <dbReference type="NCBI Taxonomy" id="525909"/>
    <lineage>
        <taxon>Bacteria</taxon>
        <taxon>Bacillati</taxon>
        <taxon>Actinomycetota</taxon>
        <taxon>Acidimicrobiia</taxon>
        <taxon>Acidimicrobiales</taxon>
        <taxon>Acidimicrobiaceae</taxon>
        <taxon>Acidimicrobium</taxon>
    </lineage>
</organism>
<keyword evidence="3 4" id="KW-0949">S-adenosyl-L-methionine</keyword>
<dbReference type="Pfam" id="PF01209">
    <property type="entry name" value="Ubie_methyltran"/>
    <property type="match status" value="1"/>
</dbReference>
<dbReference type="CDD" id="cd02440">
    <property type="entry name" value="AdoMet_MTases"/>
    <property type="match status" value="1"/>
</dbReference>
<evidence type="ECO:0000256" key="2">
    <source>
        <dbReference type="ARBA" id="ARBA00022679"/>
    </source>
</evidence>
<dbReference type="GO" id="GO:0043770">
    <property type="term" value="F:demethylmenaquinone methyltransferase activity"/>
    <property type="evidence" value="ECO:0007669"/>
    <property type="project" value="UniProtKB-UniRule"/>
</dbReference>
<keyword evidence="4" id="KW-0474">Menaquinone biosynthesis</keyword>
<dbReference type="EMBL" id="CP001631">
    <property type="protein sequence ID" value="ACU53788.1"/>
    <property type="molecule type" value="Genomic_DNA"/>
</dbReference>
<evidence type="ECO:0000313" key="5">
    <source>
        <dbReference type="EMBL" id="ACU53788.1"/>
    </source>
</evidence>
<reference evidence="5 6" key="1">
    <citation type="journal article" date="2009" name="Stand. Genomic Sci.">
        <title>Complete genome sequence of Acidimicrobium ferrooxidans type strain (ICP).</title>
        <authorList>
            <person name="Clum A."/>
            <person name="Nolan M."/>
            <person name="Lang E."/>
            <person name="Glavina Del Rio T."/>
            <person name="Tice H."/>
            <person name="Copeland A."/>
            <person name="Cheng J.F."/>
            <person name="Lucas S."/>
            <person name="Chen F."/>
            <person name="Bruce D."/>
            <person name="Goodwin L."/>
            <person name="Pitluck S."/>
            <person name="Ivanova N."/>
            <person name="Mavrommatis K."/>
            <person name="Mikhailova N."/>
            <person name="Pati A."/>
            <person name="Chen A."/>
            <person name="Palaniappan K."/>
            <person name="Goker M."/>
            <person name="Spring S."/>
            <person name="Land M."/>
            <person name="Hauser L."/>
            <person name="Chang Y.J."/>
            <person name="Jeffries C.C."/>
            <person name="Chain P."/>
            <person name="Bristow J."/>
            <person name="Eisen J.A."/>
            <person name="Markowitz V."/>
            <person name="Hugenholtz P."/>
            <person name="Kyrpides N.C."/>
            <person name="Klenk H.P."/>
            <person name="Lapidus A."/>
        </authorList>
    </citation>
    <scope>NUCLEOTIDE SEQUENCE [LARGE SCALE GENOMIC DNA]</scope>
    <source>
        <strain evidence="6">DSM 10331 / JCM 15462 / NBRC 103882 / ICP</strain>
    </source>
</reference>
<dbReference type="SUPFAM" id="SSF53335">
    <property type="entry name" value="S-adenosyl-L-methionine-dependent methyltransferases"/>
    <property type="match status" value="1"/>
</dbReference>
<dbReference type="NCBIfam" id="TIGR01934">
    <property type="entry name" value="MenG_MenH_UbiE"/>
    <property type="match status" value="1"/>
</dbReference>
<gene>
    <name evidence="4" type="primary">menG</name>
    <name evidence="5" type="ordered locus">Afer_0842</name>
</gene>
<comment type="function">
    <text evidence="4">Methyltransferase required for the conversion of demethylmenaquinol (DMKH2) to menaquinol (MKH2).</text>
</comment>
<dbReference type="InterPro" id="IPR029063">
    <property type="entry name" value="SAM-dependent_MTases_sf"/>
</dbReference>
<dbReference type="STRING" id="525909.Afer_0842"/>
<dbReference type="InterPro" id="IPR004033">
    <property type="entry name" value="UbiE/COQ5_MeTrFase"/>
</dbReference>
<dbReference type="PROSITE" id="PS51608">
    <property type="entry name" value="SAM_MT_UBIE"/>
    <property type="match status" value="1"/>
</dbReference>
<dbReference type="eggNOG" id="COG2226">
    <property type="taxonomic scope" value="Bacteria"/>
</dbReference>
<dbReference type="KEGG" id="afo:Afer_0842"/>
<dbReference type="UniPathway" id="UPA00079">
    <property type="reaction ID" value="UER00169"/>
</dbReference>
<dbReference type="RefSeq" id="WP_015798277.1">
    <property type="nucleotide sequence ID" value="NC_013124.1"/>
</dbReference>
<keyword evidence="5" id="KW-0830">Ubiquinone</keyword>
<dbReference type="PANTHER" id="PTHR43591">
    <property type="entry name" value="METHYLTRANSFERASE"/>
    <property type="match status" value="1"/>
</dbReference>
<dbReference type="EC" id="2.1.1.163" evidence="4"/>
<evidence type="ECO:0000256" key="1">
    <source>
        <dbReference type="ARBA" id="ARBA00022603"/>
    </source>
</evidence>
<dbReference type="Gene3D" id="3.40.50.150">
    <property type="entry name" value="Vaccinia Virus protein VP39"/>
    <property type="match status" value="1"/>
</dbReference>
<comment type="caution">
    <text evidence="4">Lacks conserved residue(s) required for the propagation of feature annotation.</text>
</comment>
<accession>C7LYI0</accession>
<dbReference type="AlphaFoldDB" id="C7LYI0"/>
<comment type="catalytic activity">
    <reaction evidence="4">
        <text>a 2-demethylmenaquinol + S-adenosyl-L-methionine = a menaquinol + S-adenosyl-L-homocysteine + H(+)</text>
        <dbReference type="Rhea" id="RHEA:42640"/>
        <dbReference type="Rhea" id="RHEA-COMP:9539"/>
        <dbReference type="Rhea" id="RHEA-COMP:9563"/>
        <dbReference type="ChEBI" id="CHEBI:15378"/>
        <dbReference type="ChEBI" id="CHEBI:18151"/>
        <dbReference type="ChEBI" id="CHEBI:55437"/>
        <dbReference type="ChEBI" id="CHEBI:57856"/>
        <dbReference type="ChEBI" id="CHEBI:59789"/>
        <dbReference type="EC" id="2.1.1.163"/>
    </reaction>
</comment>
<evidence type="ECO:0000313" key="6">
    <source>
        <dbReference type="Proteomes" id="UP000000771"/>
    </source>
</evidence>
<sequence length="235" mass="26093">MSQLIPPKFESPDAKLRAVGAMFDRVAPRYDAANRAMTLGLDLRWRRRLLRELALAPGARVLDLACGTGDFLRLLAEEGAAPIGLDLSGRMLREVPPHFDRVQAAGESLPFRDESFDAVVTGFAVRNFASPEAVFSEVARVLRPGGALGIIEVATPHWRPARAVHAWYFQRVAPIIGWVVGRDREAYRYLPASVAFLPEPFAFARMLVERDFLPPKRMLVGMGASQLLVTHKRHG</sequence>
<comment type="similarity">
    <text evidence="4">Belongs to the class I-like SAM-binding methyltransferase superfamily. MenG/UbiE family.</text>
</comment>
<evidence type="ECO:0000256" key="4">
    <source>
        <dbReference type="HAMAP-Rule" id="MF_01813"/>
    </source>
</evidence>
<evidence type="ECO:0000256" key="3">
    <source>
        <dbReference type="ARBA" id="ARBA00022691"/>
    </source>
</evidence>
<keyword evidence="2 4" id="KW-0808">Transferase</keyword>
<keyword evidence="6" id="KW-1185">Reference proteome</keyword>
<dbReference type="HAMAP" id="MF_01813">
    <property type="entry name" value="MenG_UbiE_methyltr"/>
    <property type="match status" value="1"/>
</dbReference>